<sequence>MSVRPGKYRKIFGLYEEDHRPFWLNLEGDGRFPQYWSDQAGSEIVPVTYQRLSADQKDTTDILTHLWKWRGMIWLWLVSVGSSISRRLIEKKNSFPSFFSKKRLAGDGSIAAKRRQFSEGGSHEFSTMDHSFDVLGFIEANLGPRAQVALRDYDPIESVRWGQWAMLRSAAILKSVEPHLIIAEEAERRSTKLTKRA</sequence>
<proteinExistence type="predicted"/>
<organism evidence="1 2">
    <name type="scientific">Stylosanthes scabra</name>
    <dbReference type="NCBI Taxonomy" id="79078"/>
    <lineage>
        <taxon>Eukaryota</taxon>
        <taxon>Viridiplantae</taxon>
        <taxon>Streptophyta</taxon>
        <taxon>Embryophyta</taxon>
        <taxon>Tracheophyta</taxon>
        <taxon>Spermatophyta</taxon>
        <taxon>Magnoliopsida</taxon>
        <taxon>eudicotyledons</taxon>
        <taxon>Gunneridae</taxon>
        <taxon>Pentapetalae</taxon>
        <taxon>rosids</taxon>
        <taxon>fabids</taxon>
        <taxon>Fabales</taxon>
        <taxon>Fabaceae</taxon>
        <taxon>Papilionoideae</taxon>
        <taxon>50 kb inversion clade</taxon>
        <taxon>dalbergioids sensu lato</taxon>
        <taxon>Dalbergieae</taxon>
        <taxon>Pterocarpus clade</taxon>
        <taxon>Stylosanthes</taxon>
    </lineage>
</organism>
<dbReference type="Proteomes" id="UP001341840">
    <property type="component" value="Unassembled WGS sequence"/>
</dbReference>
<evidence type="ECO:0000313" key="2">
    <source>
        <dbReference type="Proteomes" id="UP001341840"/>
    </source>
</evidence>
<evidence type="ECO:0000313" key="1">
    <source>
        <dbReference type="EMBL" id="MED6181486.1"/>
    </source>
</evidence>
<gene>
    <name evidence="1" type="ORF">PIB30_019740</name>
</gene>
<name>A0ABU6W6D1_9FABA</name>
<dbReference type="EMBL" id="JASCZI010181304">
    <property type="protein sequence ID" value="MED6181486.1"/>
    <property type="molecule type" value="Genomic_DNA"/>
</dbReference>
<keyword evidence="2" id="KW-1185">Reference proteome</keyword>
<reference evidence="1 2" key="1">
    <citation type="journal article" date="2023" name="Plants (Basel)">
        <title>Bridging the Gap: Combining Genomics and Transcriptomics Approaches to Understand Stylosanthes scabra, an Orphan Legume from the Brazilian Caatinga.</title>
        <authorList>
            <person name="Ferreira-Neto J.R.C."/>
            <person name="da Silva M.D."/>
            <person name="Binneck E."/>
            <person name="de Melo N.F."/>
            <person name="da Silva R.H."/>
            <person name="de Melo A.L.T.M."/>
            <person name="Pandolfi V."/>
            <person name="Bustamante F.O."/>
            <person name="Brasileiro-Vidal A.C."/>
            <person name="Benko-Iseppon A.M."/>
        </authorList>
    </citation>
    <scope>NUCLEOTIDE SEQUENCE [LARGE SCALE GENOMIC DNA]</scope>
    <source>
        <tissue evidence="1">Leaves</tissue>
    </source>
</reference>
<comment type="caution">
    <text evidence="1">The sequence shown here is derived from an EMBL/GenBank/DDBJ whole genome shotgun (WGS) entry which is preliminary data.</text>
</comment>
<protein>
    <submittedName>
        <fullName evidence="1">Uncharacterized protein</fullName>
    </submittedName>
</protein>
<accession>A0ABU6W6D1</accession>